<dbReference type="InterPro" id="IPR000109">
    <property type="entry name" value="POT_fam"/>
</dbReference>
<sequence length="272" mass="29903">MEKKPGWKAVFYILGNQIIERIATVGMMANFMVYLLKIFNLGQVDASNVIGICTGVSNFVPIIGACVADAYLGKFRTIAISSFGTLVGMVILTLTAWLPQLHPPSCSSIQHCVPPTSTQIGILILGLFWLAVGTGGIAPCTIPLAIDQFDTNTPEGRKGVGSFFNWYYTIQTVVHLISLTVIVYLQNQSWILGFGILSVLMFFSIILFYSRAKVYVCIPAEGSIFSGIAQVFVAAYKKHHLQVPVEEEEGDYYDPSLEDKAPLKIPLTQQLR</sequence>
<evidence type="ECO:0000256" key="5">
    <source>
        <dbReference type="ARBA" id="ARBA00023136"/>
    </source>
</evidence>
<gene>
    <name evidence="7" type="ORF">VNO78_25997</name>
</gene>
<dbReference type="Gene3D" id="1.20.1250.20">
    <property type="entry name" value="MFS general substrate transporter like domains"/>
    <property type="match status" value="1"/>
</dbReference>
<keyword evidence="3 6" id="KW-0812">Transmembrane</keyword>
<feature type="transmembrane region" description="Helical" evidence="6">
    <location>
        <begin position="120"/>
        <end position="146"/>
    </location>
</feature>
<organism evidence="7 8">
    <name type="scientific">Psophocarpus tetragonolobus</name>
    <name type="common">Winged bean</name>
    <name type="synonym">Dolichos tetragonolobus</name>
    <dbReference type="NCBI Taxonomy" id="3891"/>
    <lineage>
        <taxon>Eukaryota</taxon>
        <taxon>Viridiplantae</taxon>
        <taxon>Streptophyta</taxon>
        <taxon>Embryophyta</taxon>
        <taxon>Tracheophyta</taxon>
        <taxon>Spermatophyta</taxon>
        <taxon>Magnoliopsida</taxon>
        <taxon>eudicotyledons</taxon>
        <taxon>Gunneridae</taxon>
        <taxon>Pentapetalae</taxon>
        <taxon>rosids</taxon>
        <taxon>fabids</taxon>
        <taxon>Fabales</taxon>
        <taxon>Fabaceae</taxon>
        <taxon>Papilionoideae</taxon>
        <taxon>50 kb inversion clade</taxon>
        <taxon>NPAAA clade</taxon>
        <taxon>indigoferoid/millettioid clade</taxon>
        <taxon>Phaseoleae</taxon>
        <taxon>Psophocarpus</taxon>
    </lineage>
</organism>
<proteinExistence type="inferred from homology"/>
<keyword evidence="8" id="KW-1185">Reference proteome</keyword>
<accession>A0AAN9S7W1</accession>
<dbReference type="PANTHER" id="PTHR11654">
    <property type="entry name" value="OLIGOPEPTIDE TRANSPORTER-RELATED"/>
    <property type="match status" value="1"/>
</dbReference>
<evidence type="ECO:0000256" key="6">
    <source>
        <dbReference type="SAM" id="Phobius"/>
    </source>
</evidence>
<keyword evidence="4 6" id="KW-1133">Transmembrane helix</keyword>
<dbReference type="InterPro" id="IPR036259">
    <property type="entry name" value="MFS_trans_sf"/>
</dbReference>
<comment type="subcellular location">
    <subcellularLocation>
        <location evidence="1">Membrane</location>
        <topology evidence="1">Multi-pass membrane protein</topology>
    </subcellularLocation>
</comment>
<reference evidence="7 8" key="1">
    <citation type="submission" date="2024-01" db="EMBL/GenBank/DDBJ databases">
        <title>The genomes of 5 underutilized Papilionoideae crops provide insights into root nodulation and disease resistanc.</title>
        <authorList>
            <person name="Jiang F."/>
        </authorList>
    </citation>
    <scope>NUCLEOTIDE SEQUENCE [LARGE SCALE GENOMIC DNA]</scope>
    <source>
        <strain evidence="7">DUOXIRENSHENG_FW03</strain>
        <tissue evidence="7">Leaves</tissue>
    </source>
</reference>
<evidence type="ECO:0000256" key="2">
    <source>
        <dbReference type="ARBA" id="ARBA00005982"/>
    </source>
</evidence>
<comment type="similarity">
    <text evidence="2">Belongs to the major facilitator superfamily. Proton-dependent oligopeptide transporter (POT/PTR) (TC 2.A.17) family.</text>
</comment>
<comment type="caution">
    <text evidence="7">The sequence shown here is derived from an EMBL/GenBank/DDBJ whole genome shotgun (WGS) entry which is preliminary data.</text>
</comment>
<feature type="transmembrane region" description="Helical" evidence="6">
    <location>
        <begin position="18"/>
        <end position="36"/>
    </location>
</feature>
<dbReference type="SUPFAM" id="SSF103473">
    <property type="entry name" value="MFS general substrate transporter"/>
    <property type="match status" value="1"/>
</dbReference>
<feature type="transmembrane region" description="Helical" evidence="6">
    <location>
        <begin position="48"/>
        <end position="72"/>
    </location>
</feature>
<feature type="transmembrane region" description="Helical" evidence="6">
    <location>
        <begin position="78"/>
        <end position="99"/>
    </location>
</feature>
<evidence type="ECO:0000256" key="4">
    <source>
        <dbReference type="ARBA" id="ARBA00022989"/>
    </source>
</evidence>
<evidence type="ECO:0000313" key="7">
    <source>
        <dbReference type="EMBL" id="KAK7390651.1"/>
    </source>
</evidence>
<dbReference type="EMBL" id="JAYMYS010000006">
    <property type="protein sequence ID" value="KAK7390651.1"/>
    <property type="molecule type" value="Genomic_DNA"/>
</dbReference>
<dbReference type="AlphaFoldDB" id="A0AAN9S7W1"/>
<feature type="transmembrane region" description="Helical" evidence="6">
    <location>
        <begin position="166"/>
        <end position="185"/>
    </location>
</feature>
<evidence type="ECO:0000256" key="1">
    <source>
        <dbReference type="ARBA" id="ARBA00004141"/>
    </source>
</evidence>
<name>A0AAN9S7W1_PSOTE</name>
<dbReference type="GO" id="GO:0022857">
    <property type="term" value="F:transmembrane transporter activity"/>
    <property type="evidence" value="ECO:0007669"/>
    <property type="project" value="InterPro"/>
</dbReference>
<feature type="transmembrane region" description="Helical" evidence="6">
    <location>
        <begin position="190"/>
        <end position="209"/>
    </location>
</feature>
<dbReference type="Pfam" id="PF00854">
    <property type="entry name" value="PTR2"/>
    <property type="match status" value="1"/>
</dbReference>
<evidence type="ECO:0000313" key="8">
    <source>
        <dbReference type="Proteomes" id="UP001386955"/>
    </source>
</evidence>
<keyword evidence="5 6" id="KW-0472">Membrane</keyword>
<protein>
    <submittedName>
        <fullName evidence="7">Uncharacterized protein</fullName>
    </submittedName>
</protein>
<dbReference type="GO" id="GO:0016020">
    <property type="term" value="C:membrane"/>
    <property type="evidence" value="ECO:0007669"/>
    <property type="project" value="UniProtKB-SubCell"/>
</dbReference>
<evidence type="ECO:0000256" key="3">
    <source>
        <dbReference type="ARBA" id="ARBA00022692"/>
    </source>
</evidence>
<dbReference type="Proteomes" id="UP001386955">
    <property type="component" value="Unassembled WGS sequence"/>
</dbReference>